<dbReference type="FunFam" id="3.40.50.790:FF:000001">
    <property type="entry name" value="50S ribosomal protein L1"/>
    <property type="match status" value="1"/>
</dbReference>
<feature type="non-terminal residue" evidence="6">
    <location>
        <position position="1"/>
    </location>
</feature>
<keyword evidence="2 5" id="KW-0689">Ribosomal protein</keyword>
<evidence type="ECO:0000256" key="2">
    <source>
        <dbReference type="ARBA" id="ARBA00022980"/>
    </source>
</evidence>
<comment type="function">
    <text evidence="4">This protein binds directly to 23S ribosomal RNA.</text>
</comment>
<keyword evidence="7" id="KW-1185">Reference proteome</keyword>
<name>A0AAV6MJW5_9ROSI</name>
<dbReference type="GO" id="GO:0005840">
    <property type="term" value="C:ribosome"/>
    <property type="evidence" value="ECO:0007669"/>
    <property type="project" value="UniProtKB-KW"/>
</dbReference>
<dbReference type="PROSITE" id="PS01199">
    <property type="entry name" value="RIBOSOMAL_L1"/>
    <property type="match status" value="1"/>
</dbReference>
<comment type="similarity">
    <text evidence="1 5">Belongs to the universal ribosomal protein uL1 family.</text>
</comment>
<dbReference type="InterPro" id="IPR023673">
    <property type="entry name" value="Ribosomal_uL1_CS"/>
</dbReference>
<gene>
    <name evidence="6" type="primary">RPL1</name>
    <name evidence="6" type="ORF">SDJN03_21565</name>
</gene>
<evidence type="ECO:0000313" key="7">
    <source>
        <dbReference type="Proteomes" id="UP000685013"/>
    </source>
</evidence>
<comment type="caution">
    <text evidence="6">The sequence shown here is derived from an EMBL/GenBank/DDBJ whole genome shotgun (WGS) entry which is preliminary data.</text>
</comment>
<dbReference type="CDD" id="cd00403">
    <property type="entry name" value="Ribosomal_L1"/>
    <property type="match status" value="1"/>
</dbReference>
<dbReference type="Pfam" id="PF00687">
    <property type="entry name" value="Ribosomal_L1"/>
    <property type="match status" value="1"/>
</dbReference>
<dbReference type="GO" id="GO:1990904">
    <property type="term" value="C:ribonucleoprotein complex"/>
    <property type="evidence" value="ECO:0007669"/>
    <property type="project" value="UniProtKB-KW"/>
</dbReference>
<keyword evidence="3 5" id="KW-0687">Ribonucleoprotein</keyword>
<proteinExistence type="inferred from homology"/>
<evidence type="ECO:0000256" key="3">
    <source>
        <dbReference type="ARBA" id="ARBA00023274"/>
    </source>
</evidence>
<accession>A0AAV6MJW5</accession>
<dbReference type="EMBL" id="JAGKQH010000014">
    <property type="protein sequence ID" value="KAG6581563.1"/>
    <property type="molecule type" value="Genomic_DNA"/>
</dbReference>
<organism evidence="6 7">
    <name type="scientific">Cucurbita argyrosperma subsp. sororia</name>
    <dbReference type="NCBI Taxonomy" id="37648"/>
    <lineage>
        <taxon>Eukaryota</taxon>
        <taxon>Viridiplantae</taxon>
        <taxon>Streptophyta</taxon>
        <taxon>Embryophyta</taxon>
        <taxon>Tracheophyta</taxon>
        <taxon>Spermatophyta</taxon>
        <taxon>Magnoliopsida</taxon>
        <taxon>eudicotyledons</taxon>
        <taxon>Gunneridae</taxon>
        <taxon>Pentapetalae</taxon>
        <taxon>rosids</taxon>
        <taxon>fabids</taxon>
        <taxon>Cucurbitales</taxon>
        <taxon>Cucurbitaceae</taxon>
        <taxon>Cucurbiteae</taxon>
        <taxon>Cucurbita</taxon>
    </lineage>
</organism>
<reference evidence="6 7" key="1">
    <citation type="journal article" date="2021" name="Hortic Res">
        <title>The domestication of Cucurbita argyrosperma as revealed by the genome of its wild relative.</title>
        <authorList>
            <person name="Barrera-Redondo J."/>
            <person name="Sanchez-de la Vega G."/>
            <person name="Aguirre-Liguori J.A."/>
            <person name="Castellanos-Morales G."/>
            <person name="Gutierrez-Guerrero Y.T."/>
            <person name="Aguirre-Dugua X."/>
            <person name="Aguirre-Planter E."/>
            <person name="Tenaillon M.I."/>
            <person name="Lira-Saade R."/>
            <person name="Eguiarte L.E."/>
        </authorList>
    </citation>
    <scope>NUCLEOTIDE SEQUENCE [LARGE SCALE GENOMIC DNA]</scope>
    <source>
        <strain evidence="6">JBR-2021</strain>
    </source>
</reference>
<dbReference type="PANTHER" id="PTHR36427:SF3">
    <property type="entry name" value="LARGE RIBOSOMAL SUBUNIT PROTEIN UL1M"/>
    <property type="match status" value="1"/>
</dbReference>
<evidence type="ECO:0000256" key="1">
    <source>
        <dbReference type="ARBA" id="ARBA00010531"/>
    </source>
</evidence>
<sequence>MAACNSTSPSSLIPRRSDDWVLFNFQRRARHHVIVAALAAAVSVSEENEGVVAPKPKKVKAALPLERDKSEKFDEAKNAGADLVGGEDIIEQLKGGFMNFDQLIASPDMVPEVASLGKLLGPRGFMPNPKAGTVAPNLPQALAEFKQGKVEYRAYKTEDLLINLLAAIKSVETNKPSGAKGVYWKSAHICSSMGPSIRLNIREMLDFECPWSA</sequence>
<dbReference type="Proteomes" id="UP000685013">
    <property type="component" value="Chromosome 14"/>
</dbReference>
<evidence type="ECO:0000256" key="4">
    <source>
        <dbReference type="ARBA" id="ARBA00057875"/>
    </source>
</evidence>
<protein>
    <recommendedName>
        <fullName evidence="5">Ribosomal protein</fullName>
    </recommendedName>
</protein>
<dbReference type="PANTHER" id="PTHR36427">
    <property type="entry name" value="54S RIBOSOMAL PROTEIN L1, MITOCHONDRIAL"/>
    <property type="match status" value="1"/>
</dbReference>
<evidence type="ECO:0000313" key="6">
    <source>
        <dbReference type="EMBL" id="KAG6581563.1"/>
    </source>
</evidence>
<evidence type="ECO:0000256" key="5">
    <source>
        <dbReference type="RuleBase" id="RU000659"/>
    </source>
</evidence>
<dbReference type="InterPro" id="IPR028364">
    <property type="entry name" value="Ribosomal_uL1/biogenesis"/>
</dbReference>
<dbReference type="AlphaFoldDB" id="A0AAV6MJW5"/>